<reference evidence="23" key="1">
    <citation type="submission" date="2012-03" db="EMBL/GenBank/DDBJ databases">
        <title>Complete sequence of plasmid 1 of Deinococcus peraridilitoris DSM 19664.</title>
        <authorList>
            <person name="Lucas S."/>
            <person name="Copeland A."/>
            <person name="Lapidus A."/>
            <person name="Glavina del Rio T."/>
            <person name="Dalin E."/>
            <person name="Tice H."/>
            <person name="Bruce D."/>
            <person name="Goodwin L."/>
            <person name="Pitluck S."/>
            <person name="Peters L."/>
            <person name="Mikhailova N."/>
            <person name="Lu M."/>
            <person name="Kyrpides N."/>
            <person name="Mavromatis K."/>
            <person name="Ivanova N."/>
            <person name="Brettin T."/>
            <person name="Detter J.C."/>
            <person name="Han C."/>
            <person name="Larimer F."/>
            <person name="Land M."/>
            <person name="Hauser L."/>
            <person name="Markowitz V."/>
            <person name="Cheng J.-F."/>
            <person name="Hugenholtz P."/>
            <person name="Woyke T."/>
            <person name="Wu D."/>
            <person name="Pukall R."/>
            <person name="Steenblock K."/>
            <person name="Brambilla E."/>
            <person name="Klenk H.-P."/>
            <person name="Eisen J.A."/>
        </authorList>
    </citation>
    <scope>NUCLEOTIDE SEQUENCE [LARGE SCALE GENOMIC DNA]</scope>
    <source>
        <strain evidence="23">DSM 19664 / LMG 22246 / CIP 109416 / KR-200</strain>
        <plasmid evidence="23">Plasmid pDEIPE01</plasmid>
    </source>
</reference>
<dbReference type="InterPro" id="IPR001757">
    <property type="entry name" value="P_typ_ATPase"/>
</dbReference>
<evidence type="ECO:0000256" key="16">
    <source>
        <dbReference type="ARBA" id="ARBA00023065"/>
    </source>
</evidence>
<evidence type="ECO:0000313" key="22">
    <source>
        <dbReference type="EMBL" id="AFZ69708.1"/>
    </source>
</evidence>
<dbReference type="FunFam" id="3.40.50.1000:FF:000144">
    <property type="entry name" value="copper-transporting ATPase 1 isoform X2"/>
    <property type="match status" value="1"/>
</dbReference>
<dbReference type="Gene3D" id="3.40.50.1000">
    <property type="entry name" value="HAD superfamily/HAD-like"/>
    <property type="match status" value="1"/>
</dbReference>
<dbReference type="InterPro" id="IPR017969">
    <property type="entry name" value="Heavy-metal-associated_CS"/>
</dbReference>
<dbReference type="PATRIC" id="fig|937777.3.peg.4401"/>
<keyword evidence="22" id="KW-0614">Plasmid</keyword>
<dbReference type="SUPFAM" id="SSF81665">
    <property type="entry name" value="Calcium ATPase, transmembrane domain M"/>
    <property type="match status" value="1"/>
</dbReference>
<keyword evidence="7 20" id="KW-0812">Transmembrane</keyword>
<feature type="domain" description="HMA" evidence="21">
    <location>
        <begin position="77"/>
        <end position="143"/>
    </location>
</feature>
<dbReference type="PROSITE" id="PS50846">
    <property type="entry name" value="HMA_2"/>
    <property type="match status" value="2"/>
</dbReference>
<feature type="transmembrane region" description="Helical" evidence="20">
    <location>
        <begin position="800"/>
        <end position="821"/>
    </location>
</feature>
<evidence type="ECO:0000256" key="1">
    <source>
        <dbReference type="ARBA" id="ARBA00004651"/>
    </source>
</evidence>
<dbReference type="PROSITE" id="PS00154">
    <property type="entry name" value="ATPASE_E1_E2"/>
    <property type="match status" value="1"/>
</dbReference>
<dbReference type="InterPro" id="IPR023298">
    <property type="entry name" value="ATPase_P-typ_TM_dom_sf"/>
</dbReference>
<dbReference type="KEGG" id="dpd:Deipe_4369"/>
<dbReference type="Gene3D" id="3.40.1110.10">
    <property type="entry name" value="Calcium-transporting ATPase, cytoplasmic domain N"/>
    <property type="match status" value="1"/>
</dbReference>
<evidence type="ECO:0000256" key="2">
    <source>
        <dbReference type="ARBA" id="ARBA00006024"/>
    </source>
</evidence>
<dbReference type="PANTHER" id="PTHR43520">
    <property type="entry name" value="ATP7, ISOFORM B"/>
    <property type="match status" value="1"/>
</dbReference>
<dbReference type="CDD" id="cd00371">
    <property type="entry name" value="HMA"/>
    <property type="match status" value="1"/>
</dbReference>
<feature type="transmembrane region" description="Helical" evidence="20">
    <location>
        <begin position="239"/>
        <end position="261"/>
    </location>
</feature>
<dbReference type="PRINTS" id="PR00942">
    <property type="entry name" value="CUATPASEI"/>
</dbReference>
<dbReference type="InterPro" id="IPR036163">
    <property type="entry name" value="HMA_dom_sf"/>
</dbReference>
<feature type="domain" description="HMA" evidence="21">
    <location>
        <begin position="9"/>
        <end position="75"/>
    </location>
</feature>
<dbReference type="GO" id="GO:0016887">
    <property type="term" value="F:ATP hydrolysis activity"/>
    <property type="evidence" value="ECO:0007669"/>
    <property type="project" value="InterPro"/>
</dbReference>
<dbReference type="NCBIfam" id="TIGR01494">
    <property type="entry name" value="ATPase_P-type"/>
    <property type="match status" value="1"/>
</dbReference>
<dbReference type="EMBL" id="CP003383">
    <property type="protein sequence ID" value="AFZ69708.1"/>
    <property type="molecule type" value="Genomic_DNA"/>
</dbReference>
<feature type="transmembrane region" description="Helical" evidence="20">
    <location>
        <begin position="448"/>
        <end position="471"/>
    </location>
</feature>
<keyword evidence="10" id="KW-0187">Copper transport</keyword>
<keyword evidence="6" id="KW-0597">Phosphoprotein</keyword>
<feature type="transmembrane region" description="Helical" evidence="20">
    <location>
        <begin position="197"/>
        <end position="218"/>
    </location>
</feature>
<keyword evidence="9 20" id="KW-0547">Nucleotide-binding</keyword>
<keyword evidence="12" id="KW-0460">Magnesium</keyword>
<dbReference type="SUPFAM" id="SSF56784">
    <property type="entry name" value="HAD-like"/>
    <property type="match status" value="1"/>
</dbReference>
<dbReference type="SUPFAM" id="SSF81653">
    <property type="entry name" value="Calcium ATPase, transduction domain A"/>
    <property type="match status" value="1"/>
</dbReference>
<geneLocation type="plasmid" evidence="22 23">
    <name>pDEIPE01</name>
</geneLocation>
<comment type="catalytic activity">
    <reaction evidence="19">
        <text>Cu(+)(in) + ATP + H2O = Cu(+)(out) + ADP + phosphate + H(+)</text>
        <dbReference type="Rhea" id="RHEA:25792"/>
        <dbReference type="ChEBI" id="CHEBI:15377"/>
        <dbReference type="ChEBI" id="CHEBI:15378"/>
        <dbReference type="ChEBI" id="CHEBI:30616"/>
        <dbReference type="ChEBI" id="CHEBI:43474"/>
        <dbReference type="ChEBI" id="CHEBI:49552"/>
        <dbReference type="ChEBI" id="CHEBI:456216"/>
        <dbReference type="EC" id="7.2.2.8"/>
    </reaction>
</comment>
<organism evidence="22 23">
    <name type="scientific">Deinococcus peraridilitoris (strain DSM 19664 / LMG 22246 / CIP 109416 / KR-200)</name>
    <dbReference type="NCBI Taxonomy" id="937777"/>
    <lineage>
        <taxon>Bacteria</taxon>
        <taxon>Thermotogati</taxon>
        <taxon>Deinococcota</taxon>
        <taxon>Deinococci</taxon>
        <taxon>Deinococcales</taxon>
        <taxon>Deinococcaceae</taxon>
        <taxon>Deinococcus</taxon>
    </lineage>
</organism>
<keyword evidence="17 20" id="KW-0472">Membrane</keyword>
<dbReference type="NCBIfam" id="TIGR01511">
    <property type="entry name" value="ATPase-IB1_Cu"/>
    <property type="match status" value="1"/>
</dbReference>
<feature type="transmembrane region" description="Helical" evidence="20">
    <location>
        <begin position="775"/>
        <end position="794"/>
    </location>
</feature>
<dbReference type="SFLD" id="SFLDG00002">
    <property type="entry name" value="C1.7:_P-type_atpase_like"/>
    <property type="match status" value="1"/>
</dbReference>
<dbReference type="GO" id="GO:0055070">
    <property type="term" value="P:copper ion homeostasis"/>
    <property type="evidence" value="ECO:0007669"/>
    <property type="project" value="TreeGrafter"/>
</dbReference>
<evidence type="ECO:0000256" key="12">
    <source>
        <dbReference type="ARBA" id="ARBA00022842"/>
    </source>
</evidence>
<evidence type="ECO:0000256" key="9">
    <source>
        <dbReference type="ARBA" id="ARBA00022741"/>
    </source>
</evidence>
<dbReference type="InterPro" id="IPR008250">
    <property type="entry name" value="ATPase_P-typ_transduc_dom_A_sf"/>
</dbReference>
<feature type="transmembrane region" description="Helical" evidence="20">
    <location>
        <begin position="165"/>
        <end position="185"/>
    </location>
</feature>
<keyword evidence="8 20" id="KW-0479">Metal-binding</keyword>
<feature type="transmembrane region" description="Helical" evidence="20">
    <location>
        <begin position="267"/>
        <end position="286"/>
    </location>
</feature>
<evidence type="ECO:0000256" key="4">
    <source>
        <dbReference type="ARBA" id="ARBA00022448"/>
    </source>
</evidence>
<dbReference type="RefSeq" id="WP_015231608.1">
    <property type="nucleotide sequence ID" value="NC_019789.1"/>
</dbReference>
<evidence type="ECO:0000256" key="20">
    <source>
        <dbReference type="RuleBase" id="RU362081"/>
    </source>
</evidence>
<keyword evidence="16" id="KW-0406">Ion transport</keyword>
<feature type="transmembrane region" description="Helical" evidence="20">
    <location>
        <begin position="423"/>
        <end position="442"/>
    </location>
</feature>
<evidence type="ECO:0000256" key="13">
    <source>
        <dbReference type="ARBA" id="ARBA00022967"/>
    </source>
</evidence>
<evidence type="ECO:0000256" key="11">
    <source>
        <dbReference type="ARBA" id="ARBA00022840"/>
    </source>
</evidence>
<dbReference type="Proteomes" id="UP000010467">
    <property type="component" value="Plasmid pDEIPE01"/>
</dbReference>
<keyword evidence="13" id="KW-1278">Translocase</keyword>
<dbReference type="EC" id="7.2.2.8" evidence="3"/>
<dbReference type="InterPro" id="IPR027256">
    <property type="entry name" value="P-typ_ATPase_IB"/>
</dbReference>
<dbReference type="SUPFAM" id="SSF55008">
    <property type="entry name" value="HMA, heavy metal-associated domain"/>
    <property type="match status" value="2"/>
</dbReference>
<dbReference type="InterPro" id="IPR023214">
    <property type="entry name" value="HAD_sf"/>
</dbReference>
<evidence type="ECO:0000313" key="23">
    <source>
        <dbReference type="Proteomes" id="UP000010467"/>
    </source>
</evidence>
<keyword evidence="14 20" id="KW-1133">Transmembrane helix</keyword>
<evidence type="ECO:0000256" key="5">
    <source>
        <dbReference type="ARBA" id="ARBA00022475"/>
    </source>
</evidence>
<dbReference type="Gene3D" id="3.30.70.100">
    <property type="match status" value="1"/>
</dbReference>
<accession>L0A772</accession>
<comment type="similarity">
    <text evidence="2 20">Belongs to the cation transport ATPase (P-type) (TC 3.A.3) family. Type IB subfamily.</text>
</comment>
<keyword evidence="5 20" id="KW-1003">Cell membrane</keyword>
<comment type="subcellular location">
    <subcellularLocation>
        <location evidence="1">Cell membrane</location>
        <topology evidence="1">Multi-pass membrane protein</topology>
    </subcellularLocation>
</comment>
<evidence type="ECO:0000256" key="15">
    <source>
        <dbReference type="ARBA" id="ARBA00023008"/>
    </source>
</evidence>
<dbReference type="InterPro" id="IPR023299">
    <property type="entry name" value="ATPase_P-typ_cyto_dom_N"/>
</dbReference>
<dbReference type="InterPro" id="IPR059000">
    <property type="entry name" value="ATPase_P-type_domA"/>
</dbReference>
<dbReference type="Gene3D" id="2.70.150.10">
    <property type="entry name" value="Calcium-transporting ATPase, cytoplasmic transduction domain A"/>
    <property type="match status" value="1"/>
</dbReference>
<dbReference type="GO" id="GO:0005507">
    <property type="term" value="F:copper ion binding"/>
    <property type="evidence" value="ECO:0007669"/>
    <property type="project" value="TreeGrafter"/>
</dbReference>
<evidence type="ECO:0000256" key="3">
    <source>
        <dbReference type="ARBA" id="ARBA00012517"/>
    </source>
</evidence>
<evidence type="ECO:0000256" key="19">
    <source>
        <dbReference type="ARBA" id="ARBA00049289"/>
    </source>
</evidence>
<dbReference type="InterPro" id="IPR036412">
    <property type="entry name" value="HAD-like_sf"/>
</dbReference>
<evidence type="ECO:0000256" key="18">
    <source>
        <dbReference type="ARBA" id="ARBA00033239"/>
    </source>
</evidence>
<dbReference type="PRINTS" id="PR00119">
    <property type="entry name" value="CATATPASE"/>
</dbReference>
<dbReference type="PROSITE" id="PS01047">
    <property type="entry name" value="HMA_1"/>
    <property type="match status" value="1"/>
</dbReference>
<dbReference type="SFLD" id="SFLDS00003">
    <property type="entry name" value="Haloacid_Dehalogenase"/>
    <property type="match status" value="1"/>
</dbReference>
<dbReference type="FunFam" id="3.30.70.100:FF:000005">
    <property type="entry name" value="Copper-exporting P-type ATPase A"/>
    <property type="match status" value="1"/>
</dbReference>
<evidence type="ECO:0000256" key="17">
    <source>
        <dbReference type="ARBA" id="ARBA00023136"/>
    </source>
</evidence>
<keyword evidence="15" id="KW-0186">Copper</keyword>
<evidence type="ECO:0000256" key="8">
    <source>
        <dbReference type="ARBA" id="ARBA00022723"/>
    </source>
</evidence>
<dbReference type="Pfam" id="PF00403">
    <property type="entry name" value="HMA"/>
    <property type="match status" value="1"/>
</dbReference>
<dbReference type="InterPro" id="IPR044492">
    <property type="entry name" value="P_typ_ATPase_HD_dom"/>
</dbReference>
<dbReference type="SFLD" id="SFLDF00027">
    <property type="entry name" value="p-type_atpase"/>
    <property type="match status" value="1"/>
</dbReference>
<dbReference type="CDD" id="cd02094">
    <property type="entry name" value="P-type_ATPase_Cu-like"/>
    <property type="match status" value="1"/>
</dbReference>
<evidence type="ECO:0000259" key="21">
    <source>
        <dbReference type="PROSITE" id="PS50846"/>
    </source>
</evidence>
<dbReference type="Pfam" id="PF00122">
    <property type="entry name" value="E1-E2_ATPase"/>
    <property type="match status" value="1"/>
</dbReference>
<dbReference type="InterPro" id="IPR018303">
    <property type="entry name" value="ATPase_P-typ_P_site"/>
</dbReference>
<keyword evidence="11 20" id="KW-0067">ATP-binding</keyword>
<dbReference type="GO" id="GO:0005524">
    <property type="term" value="F:ATP binding"/>
    <property type="evidence" value="ECO:0007669"/>
    <property type="project" value="UniProtKB-UniRule"/>
</dbReference>
<evidence type="ECO:0000256" key="7">
    <source>
        <dbReference type="ARBA" id="ARBA00022692"/>
    </source>
</evidence>
<keyword evidence="23" id="KW-1185">Reference proteome</keyword>
<dbReference type="InterPro" id="IPR006121">
    <property type="entry name" value="HMA_dom"/>
</dbReference>
<evidence type="ECO:0000256" key="10">
    <source>
        <dbReference type="ARBA" id="ARBA00022796"/>
    </source>
</evidence>
<keyword evidence="4" id="KW-0813">Transport</keyword>
<dbReference type="AlphaFoldDB" id="L0A772"/>
<name>L0A772_DEIPD</name>
<protein>
    <recommendedName>
        <fullName evidence="3">P-type Cu(+) transporter</fullName>
        <ecNumber evidence="3">7.2.2.8</ecNumber>
    </recommendedName>
    <alternativeName>
        <fullName evidence="18">Cu(+)-exporting ATPase</fullName>
    </alternativeName>
</protein>
<dbReference type="GO" id="GO:0140581">
    <property type="term" value="F:P-type monovalent copper transporter activity"/>
    <property type="evidence" value="ECO:0007669"/>
    <property type="project" value="UniProtKB-EC"/>
</dbReference>
<dbReference type="GO" id="GO:0005886">
    <property type="term" value="C:plasma membrane"/>
    <property type="evidence" value="ECO:0007669"/>
    <property type="project" value="UniProtKB-SubCell"/>
</dbReference>
<dbReference type="GO" id="GO:0043682">
    <property type="term" value="F:P-type divalent copper transporter activity"/>
    <property type="evidence" value="ECO:0007669"/>
    <property type="project" value="TreeGrafter"/>
</dbReference>
<gene>
    <name evidence="22" type="ordered locus">Deipe_4369</name>
</gene>
<evidence type="ECO:0000256" key="6">
    <source>
        <dbReference type="ARBA" id="ARBA00022553"/>
    </source>
</evidence>
<evidence type="ECO:0000256" key="14">
    <source>
        <dbReference type="ARBA" id="ARBA00022989"/>
    </source>
</evidence>
<dbReference type="PANTHER" id="PTHR43520:SF8">
    <property type="entry name" value="P-TYPE CU(+) TRANSPORTER"/>
    <property type="match status" value="1"/>
</dbReference>
<sequence>MTKQGNVSVQAELPLEGMTCASCVRRVERALEKHDGVVSVQVNLPQEKAYVQYDPARTNVEQLRQAVQGSGYDVRLSTMDLTVEGTQPFTDAAALHRTLLDAPGVTHVQADPPQRTVRVTYVSGVTSFADVQAHAEAAGYHLAREGAQEDVDPQVEARAREYRLLMAKFWFAAVVAVPVFVTMFMELSPAFGEALMAYHRVIGISASVLTFAVLAWSGGQFFSGAWNNLRNHNANMDTLVALGTGSAWAYSTVAVLAPGLFPAGTAGMFFDVAVVIIALIVLGQALELRAKTRSGAAIRKLLELQAKSARVVRGGQEVEVPVEQVAVGETVIVRPGEKVPVDGVILDGQSALDESVVTGESVPVDKKNGDSVIGASLNTTGAFTFRATKVGKDTALAQIVRLVQQAQGSKAPIARLADVISSYFVPAVMIIAIVTFLVWFNFGPAPALNFAVVTAVTVLVIACPCALGLATPMGLMVGIGKAAENGVLIRNGEALETATRLDVIVLDKTGTITKGKPELTDVQPHGSYGADELLMLAAVADKRSEHPLAEAIVRGARNRNIDLGEPEAFGAVPGHGVDATVAGRRVLVGNVKLMQREGIDAGVFEQDVARFADEGKTPMFVAVDGAPAGVIAVADTIKEDSVEAIKALRALGLRVVMMTGDNERTAHAIARQTGISDVLAEVLPEDKARNVAALQKENAAGKERGGRGARLIGMVGDGINDAPALAQADVGFAVGTGTDVAIEAADVTLVGGSLRGVVTAVEVSRATLKNIKQNLFGAFIYNLLGIPIAAGLLFPFVGILLSPILAGAAMALSSVTVVTNANRLRFFKPRLAEVKA</sequence>
<dbReference type="Pfam" id="PF00702">
    <property type="entry name" value="Hydrolase"/>
    <property type="match status" value="1"/>
</dbReference>
<proteinExistence type="inferred from homology"/>
<dbReference type="FunFam" id="2.70.150.10:FF:000020">
    <property type="entry name" value="Copper-exporting P-type ATPase A"/>
    <property type="match status" value="1"/>
</dbReference>
<dbReference type="HOGENOM" id="CLU_001771_0_3_0"/>
<dbReference type="NCBIfam" id="TIGR01525">
    <property type="entry name" value="ATPase-IB_hvy"/>
    <property type="match status" value="1"/>
</dbReference>